<dbReference type="InterPro" id="IPR044752">
    <property type="entry name" value="PIN-like_EXO1"/>
</dbReference>
<proteinExistence type="inferred from homology"/>
<dbReference type="SMART" id="SM00485">
    <property type="entry name" value="XPGN"/>
    <property type="match status" value="1"/>
</dbReference>
<comment type="cofactor">
    <cofactor evidence="22">
        <name>Mg(2+)</name>
        <dbReference type="ChEBI" id="CHEBI:18420"/>
    </cofactor>
    <text evidence="22">Binds 2 magnesium ions per subunit. They probably participate in the reaction catalyzed by the enzyme. May bind an additional third magnesium ion after substrate binding.</text>
</comment>
<dbReference type="InterPro" id="IPR036279">
    <property type="entry name" value="5-3_exonuclease_C_sf"/>
</dbReference>
<feature type="non-terminal residue" evidence="26">
    <location>
        <position position="801"/>
    </location>
</feature>
<evidence type="ECO:0000259" key="25">
    <source>
        <dbReference type="SMART" id="SM00485"/>
    </source>
</evidence>
<keyword evidence="6 22" id="KW-0479">Metal-binding</keyword>
<comment type="similarity">
    <text evidence="2 22">Belongs to the XPG/RAD2 endonuclease family. EXO1 subfamily.</text>
</comment>
<dbReference type="GO" id="GO:0005634">
    <property type="term" value="C:nucleus"/>
    <property type="evidence" value="ECO:0007669"/>
    <property type="project" value="UniProtKB-SubCell"/>
</dbReference>
<keyword evidence="14 22" id="KW-0267">Excision nuclease</keyword>
<dbReference type="SMART" id="SM00484">
    <property type="entry name" value="XPGI"/>
    <property type="match status" value="1"/>
</dbReference>
<dbReference type="SUPFAM" id="SSF88723">
    <property type="entry name" value="PIN domain-like"/>
    <property type="match status" value="1"/>
</dbReference>
<feature type="domain" description="XPG-I" evidence="24">
    <location>
        <begin position="138"/>
        <end position="208"/>
    </location>
</feature>
<evidence type="ECO:0000256" key="20">
    <source>
        <dbReference type="ARBA" id="ARBA00057694"/>
    </source>
</evidence>
<dbReference type="FunFam" id="3.40.50.1010:FF:000111">
    <property type="entry name" value="Exonuclease 1"/>
    <property type="match status" value="1"/>
</dbReference>
<evidence type="ECO:0000256" key="5">
    <source>
        <dbReference type="ARBA" id="ARBA00022722"/>
    </source>
</evidence>
<evidence type="ECO:0000313" key="26">
    <source>
        <dbReference type="EMBL" id="NXG15702.1"/>
    </source>
</evidence>
<dbReference type="InterPro" id="IPR037315">
    <property type="entry name" value="EXO1_H3TH"/>
</dbReference>
<dbReference type="InterPro" id="IPR006085">
    <property type="entry name" value="XPG_DNA_repair_N"/>
</dbReference>
<evidence type="ECO:0000256" key="23">
    <source>
        <dbReference type="SAM" id="MobiDB-lite"/>
    </source>
</evidence>
<dbReference type="GO" id="GO:0051321">
    <property type="term" value="P:meiotic cell cycle"/>
    <property type="evidence" value="ECO:0007669"/>
    <property type="project" value="UniProtKB-KW"/>
</dbReference>
<feature type="region of interest" description="Disordered" evidence="23">
    <location>
        <begin position="440"/>
        <end position="472"/>
    </location>
</feature>
<evidence type="ECO:0000256" key="21">
    <source>
        <dbReference type="ARBA" id="ARBA00064664"/>
    </source>
</evidence>
<feature type="compositionally biased region" description="Polar residues" evidence="23">
    <location>
        <begin position="639"/>
        <end position="649"/>
    </location>
</feature>
<comment type="subcellular location">
    <subcellularLocation>
        <location evidence="1 22">Nucleus</location>
    </subcellularLocation>
</comment>
<dbReference type="Pfam" id="PF00867">
    <property type="entry name" value="XPG_I"/>
    <property type="match status" value="1"/>
</dbReference>
<dbReference type="InterPro" id="IPR019974">
    <property type="entry name" value="XPG_CS"/>
</dbReference>
<accession>A0A7K8ZIV6</accession>
<dbReference type="CDD" id="cd09857">
    <property type="entry name" value="PIN_EXO1"/>
    <property type="match status" value="1"/>
</dbReference>
<feature type="compositionally biased region" description="Low complexity" evidence="23">
    <location>
        <begin position="650"/>
        <end position="662"/>
    </location>
</feature>
<evidence type="ECO:0000256" key="17">
    <source>
        <dbReference type="ARBA" id="ARBA00023204"/>
    </source>
</evidence>
<dbReference type="Proteomes" id="UP000591535">
    <property type="component" value="Unassembled WGS sequence"/>
</dbReference>
<feature type="compositionally biased region" description="Polar residues" evidence="23">
    <location>
        <begin position="451"/>
        <end position="472"/>
    </location>
</feature>
<evidence type="ECO:0000256" key="2">
    <source>
        <dbReference type="ARBA" id="ARBA00010563"/>
    </source>
</evidence>
<evidence type="ECO:0000256" key="4">
    <source>
        <dbReference type="ARBA" id="ARBA00022553"/>
    </source>
</evidence>
<evidence type="ECO:0000256" key="6">
    <source>
        <dbReference type="ARBA" id="ARBA00022723"/>
    </source>
</evidence>
<keyword evidence="10 22" id="KW-0378">Hydrolase</keyword>
<keyword evidence="27" id="KW-1185">Reference proteome</keyword>
<dbReference type="GO" id="GO:0035312">
    <property type="term" value="F:5'-3' DNA exonuclease activity"/>
    <property type="evidence" value="ECO:0007669"/>
    <property type="project" value="UniProtKB-UniRule"/>
</dbReference>
<dbReference type="InterPro" id="IPR006084">
    <property type="entry name" value="XPG/Rad2"/>
</dbReference>
<evidence type="ECO:0000259" key="24">
    <source>
        <dbReference type="SMART" id="SM00484"/>
    </source>
</evidence>
<feature type="region of interest" description="Disordered" evidence="23">
    <location>
        <begin position="620"/>
        <end position="668"/>
    </location>
</feature>
<comment type="function">
    <text evidence="20">5'-&gt;3' double-stranded DNA exonuclease which may also possess a cryptic 3'-&gt;5' double-stranded DNA exonuclease activity. Functions in DNA mismatch repair (MMR) to excise mismatch-containing DNA tracts directed by strand breaks located either 5' or 3' to the mismatch. Also exhibits endonuclease activity against 5'-overhanging flap structures similar to those generated by displacement synthesis when DNA polymerase encounters the 5'-end of a downstream Okazaki fragment. Required for somatic hypermutation (SHM) and class switch recombination (CSR) of immunoglobulin genes. Essential for male and female meiosis.</text>
</comment>
<feature type="domain" description="XPG N-terminal" evidence="25">
    <location>
        <begin position="1"/>
        <end position="99"/>
    </location>
</feature>
<dbReference type="GO" id="GO:0046872">
    <property type="term" value="F:metal ion binding"/>
    <property type="evidence" value="ECO:0007669"/>
    <property type="project" value="UniProtKB-UniRule"/>
</dbReference>
<dbReference type="InterPro" id="IPR008918">
    <property type="entry name" value="HhH2"/>
</dbReference>
<dbReference type="AlphaFoldDB" id="A0A7K8ZIV6"/>
<dbReference type="PANTHER" id="PTHR11081">
    <property type="entry name" value="FLAP ENDONUCLEASE FAMILY MEMBER"/>
    <property type="match status" value="1"/>
</dbReference>
<evidence type="ECO:0000256" key="10">
    <source>
        <dbReference type="ARBA" id="ARBA00022801"/>
    </source>
</evidence>
<protein>
    <recommendedName>
        <fullName evidence="3 22">Exonuclease 1</fullName>
        <ecNumber evidence="22">3.1.-.-</ecNumber>
    </recommendedName>
</protein>
<evidence type="ECO:0000256" key="1">
    <source>
        <dbReference type="ARBA" id="ARBA00004123"/>
    </source>
</evidence>
<keyword evidence="18 22" id="KW-0539">Nucleus</keyword>
<gene>
    <name evidence="26" type="primary">Exo1</name>
    <name evidence="26" type="ORF">GRAVAR_R10074</name>
</gene>
<dbReference type="SUPFAM" id="SSF47807">
    <property type="entry name" value="5' to 3' exonuclease, C-terminal subdomain"/>
    <property type="match status" value="1"/>
</dbReference>
<evidence type="ECO:0000256" key="22">
    <source>
        <dbReference type="RuleBase" id="RU910737"/>
    </source>
</evidence>
<keyword evidence="11 22" id="KW-0269">Exonuclease</keyword>
<dbReference type="PROSITE" id="PS00842">
    <property type="entry name" value="XPG_2"/>
    <property type="match status" value="1"/>
</dbReference>
<dbReference type="GO" id="GO:0006298">
    <property type="term" value="P:mismatch repair"/>
    <property type="evidence" value="ECO:0007669"/>
    <property type="project" value="TreeGrafter"/>
</dbReference>
<name>A0A7K8ZIV6_9PASS</name>
<evidence type="ECO:0000313" key="27">
    <source>
        <dbReference type="Proteomes" id="UP000591535"/>
    </source>
</evidence>
<evidence type="ECO:0000256" key="14">
    <source>
        <dbReference type="ARBA" id="ARBA00022881"/>
    </source>
</evidence>
<keyword evidence="9 22" id="KW-0228">DNA excision</keyword>
<keyword evidence="12 22" id="KW-0460">Magnesium</keyword>
<evidence type="ECO:0000256" key="18">
    <source>
        <dbReference type="ARBA" id="ARBA00023242"/>
    </source>
</evidence>
<dbReference type="GO" id="GO:0002376">
    <property type="term" value="P:immune system process"/>
    <property type="evidence" value="ECO:0007669"/>
    <property type="project" value="UniProtKB-KW"/>
</dbReference>
<evidence type="ECO:0000256" key="7">
    <source>
        <dbReference type="ARBA" id="ARBA00022759"/>
    </source>
</evidence>
<dbReference type="PANTHER" id="PTHR11081:SF8">
    <property type="entry name" value="EXONUCLEASE 1"/>
    <property type="match status" value="1"/>
</dbReference>
<keyword evidence="8 22" id="KW-0227">DNA damage</keyword>
<comment type="subunit">
    <text evidence="21">Interacts with the MLH1-PMS2 heterodimer via MLH1. Interacts with MSH3. Interacts with the MSH2-MSH6 heterodimer via MSH2, and this interaction may increase the processivity of the 5'-&gt;3' exonuclease activity. Interacts with PCNA, and this interaction may both stimulate the cryptic 3'-&gt;5' exonuclease activity and suppress the 5'-&gt;3' exonuclease activity. Interacts with WRN, and this interaction stimulates both the 5'-&gt;3' exonuclease activity and cleavage of 5'-overhanging flap structures. Interacts with RECQL/RECQ1, and this interaction stimulates cleavage of 5'-overhanging flap structures. Interacts with DNA helicase ZGRF1; the interaction is increased following DNA damage induction.</text>
</comment>
<evidence type="ECO:0000256" key="19">
    <source>
        <dbReference type="ARBA" id="ARBA00023254"/>
    </source>
</evidence>
<keyword evidence="5 22" id="KW-0540">Nuclease</keyword>
<sequence length="801" mass="90225">MGIQGLLQFIKEAAEPSHVKKYKGLTVAVDTYCWLHKGAYACAEKLARGEPTDLYVAFCMKLVDMLLSFGIKPILVFDGCTLPSKKEVEKARREKRQASLLKGKQLLQEGRLSEARECFGRSVNVTHAMAHEVIKAARARGVDCIVAPYEADAQLAYLNKTGMVQAIITEDSDLLAFGCKKVFLKIDKFGNGLEIDQARLGNCKQLGNVFTEEKFRYMCILSGCDYLSSIHGIGLAKACKLLKLANNPDIIKVIKKMGQYLKMNITVTEEYIQGFTRANNTFLYQLVFDPVNRKLVPLNAYGDDIDPETLSYAGRHFGDGTAFQIAIGNIDIDTMEQMDNYNPDATQPVQQRSCGWNDRRDNHVKSIWSREYKLGLTEDTVPPKMPLLEKPTTKGMEKIISIKGLKLPGKELLSKRPRSDLEDISDGDLLKQYSFTKTKRIKKEDDHDGQAQKSVSAIQSIDSSGNSVTQETSNFLPRVRNKFASFLQRKNKDKDAVIVPGTRSRFFYNDAIMFDGREKQDDDLTEDAEQDCQKQEVKHVAEDVSQFSETEKSARTVFTPPGEMQKSCFQWFSSLVNNSGNPGPSHTMFSQRFHEERNNCIVSQEDQNSGAQTEDGAVCDELEEESSPLTELEQSSQSHDSYNTSECSMESSEILQESDSSSKMADDERTQSLVFSTVQTDRKNTVIKTKVPGLHKSSSTRSRNITKLKPLIPAKVSGLSRKLLPVQKRNDCDAENKLGLQVAISELRKSFQFKREYEKLPSCRKSDPLSPIKDNIQLTPETEEEIFNHLERSHVQRAIFK</sequence>
<dbReference type="PROSITE" id="PS00841">
    <property type="entry name" value="XPG_1"/>
    <property type="match status" value="1"/>
</dbReference>
<keyword evidence="15" id="KW-0007">Acetylation</keyword>
<evidence type="ECO:0000256" key="8">
    <source>
        <dbReference type="ARBA" id="ARBA00022763"/>
    </source>
</evidence>
<dbReference type="GO" id="GO:0003677">
    <property type="term" value="F:DNA binding"/>
    <property type="evidence" value="ECO:0007669"/>
    <property type="project" value="UniProtKB-UniRule"/>
</dbReference>
<keyword evidence="7" id="KW-0255">Endonuclease</keyword>
<dbReference type="InterPro" id="IPR029060">
    <property type="entry name" value="PIN-like_dom_sf"/>
</dbReference>
<dbReference type="GO" id="GO:0017108">
    <property type="term" value="F:5'-flap endonuclease activity"/>
    <property type="evidence" value="ECO:0007669"/>
    <property type="project" value="TreeGrafter"/>
</dbReference>
<reference evidence="26 27" key="1">
    <citation type="submission" date="2019-09" db="EMBL/GenBank/DDBJ databases">
        <title>Bird 10,000 Genomes (B10K) Project - Family phase.</title>
        <authorList>
            <person name="Zhang G."/>
        </authorList>
    </citation>
    <scope>NUCLEOTIDE SEQUENCE [LARGE SCALE GENOMIC DNA]</scope>
    <source>
        <strain evidence="26">B10K-DU-001-02</strain>
        <tissue evidence="26">Muscle</tissue>
    </source>
</reference>
<keyword evidence="19" id="KW-0469">Meiosis</keyword>
<keyword evidence="4" id="KW-0597">Phosphoprotein</keyword>
<dbReference type="EC" id="3.1.-.-" evidence="22"/>
<evidence type="ECO:0000256" key="12">
    <source>
        <dbReference type="ARBA" id="ARBA00022842"/>
    </source>
</evidence>
<evidence type="ECO:0000256" key="11">
    <source>
        <dbReference type="ARBA" id="ARBA00022839"/>
    </source>
</evidence>
<dbReference type="PRINTS" id="PR00853">
    <property type="entry name" value="XPGRADSUPER"/>
</dbReference>
<dbReference type="Gene3D" id="1.10.150.20">
    <property type="entry name" value="5' to 3' exonuclease, C-terminal subdomain"/>
    <property type="match status" value="1"/>
</dbReference>
<dbReference type="Pfam" id="PF00752">
    <property type="entry name" value="XPG_N"/>
    <property type="match status" value="1"/>
</dbReference>
<dbReference type="CDD" id="cd09908">
    <property type="entry name" value="H3TH_EXO1"/>
    <property type="match status" value="1"/>
</dbReference>
<dbReference type="Gene3D" id="3.40.50.1010">
    <property type="entry name" value="5'-nuclease"/>
    <property type="match status" value="1"/>
</dbReference>
<keyword evidence="13" id="KW-0391">Immunity</keyword>
<keyword evidence="17 22" id="KW-0234">DNA repair</keyword>
<evidence type="ECO:0000256" key="15">
    <source>
        <dbReference type="ARBA" id="ARBA00022990"/>
    </source>
</evidence>
<evidence type="ECO:0000256" key="13">
    <source>
        <dbReference type="ARBA" id="ARBA00022859"/>
    </source>
</evidence>
<comment type="caution">
    <text evidence="26">The sequence shown here is derived from an EMBL/GenBank/DDBJ whole genome shotgun (WGS) entry which is preliminary data.</text>
</comment>
<feature type="compositionally biased region" description="Low complexity" evidence="23">
    <location>
        <begin position="627"/>
        <end position="638"/>
    </location>
</feature>
<keyword evidence="16 22" id="KW-0238">DNA-binding</keyword>
<dbReference type="InterPro" id="IPR006086">
    <property type="entry name" value="XPG-I_dom"/>
</dbReference>
<evidence type="ECO:0000256" key="9">
    <source>
        <dbReference type="ARBA" id="ARBA00022769"/>
    </source>
</evidence>
<evidence type="ECO:0000256" key="16">
    <source>
        <dbReference type="ARBA" id="ARBA00023125"/>
    </source>
</evidence>
<dbReference type="EMBL" id="VWZG01002871">
    <property type="protein sequence ID" value="NXG15702.1"/>
    <property type="molecule type" value="Genomic_DNA"/>
</dbReference>
<organism evidence="26 27">
    <name type="scientific">Grallaria varia</name>
    <name type="common">variegated antpitta</name>
    <dbReference type="NCBI Taxonomy" id="117165"/>
    <lineage>
        <taxon>Eukaryota</taxon>
        <taxon>Metazoa</taxon>
        <taxon>Chordata</taxon>
        <taxon>Craniata</taxon>
        <taxon>Vertebrata</taxon>
        <taxon>Euteleostomi</taxon>
        <taxon>Archelosauria</taxon>
        <taxon>Archosauria</taxon>
        <taxon>Dinosauria</taxon>
        <taxon>Saurischia</taxon>
        <taxon>Theropoda</taxon>
        <taxon>Coelurosauria</taxon>
        <taxon>Aves</taxon>
        <taxon>Neognathae</taxon>
        <taxon>Neoaves</taxon>
        <taxon>Telluraves</taxon>
        <taxon>Australaves</taxon>
        <taxon>Passeriformes</taxon>
        <taxon>Formicariidae</taxon>
        <taxon>Grallaria</taxon>
    </lineage>
</organism>
<dbReference type="GO" id="GO:0006310">
    <property type="term" value="P:DNA recombination"/>
    <property type="evidence" value="ECO:0007669"/>
    <property type="project" value="TreeGrafter"/>
</dbReference>
<dbReference type="FunFam" id="1.10.150.20:FF:000011">
    <property type="entry name" value="exonuclease 1"/>
    <property type="match status" value="1"/>
</dbReference>
<evidence type="ECO:0000256" key="3">
    <source>
        <dbReference type="ARBA" id="ARBA00020324"/>
    </source>
</evidence>
<feature type="non-terminal residue" evidence="26">
    <location>
        <position position="1"/>
    </location>
</feature>
<dbReference type="SMART" id="SM00279">
    <property type="entry name" value="HhH2"/>
    <property type="match status" value="1"/>
</dbReference>